<dbReference type="Proteomes" id="UP001596492">
    <property type="component" value="Unassembled WGS sequence"/>
</dbReference>
<proteinExistence type="predicted"/>
<protein>
    <submittedName>
        <fullName evidence="1">Uncharacterized protein</fullName>
    </submittedName>
</protein>
<reference evidence="2" key="1">
    <citation type="journal article" date="2019" name="Int. J. Syst. Evol. Microbiol.">
        <title>The Global Catalogue of Microorganisms (GCM) 10K type strain sequencing project: providing services to taxonomists for standard genome sequencing and annotation.</title>
        <authorList>
            <consortium name="The Broad Institute Genomics Platform"/>
            <consortium name="The Broad Institute Genome Sequencing Center for Infectious Disease"/>
            <person name="Wu L."/>
            <person name="Ma J."/>
        </authorList>
    </citation>
    <scope>NUCLEOTIDE SEQUENCE [LARGE SCALE GENOMIC DNA]</scope>
    <source>
        <strain evidence="2">CCUG 51308</strain>
    </source>
</reference>
<keyword evidence="2" id="KW-1185">Reference proteome</keyword>
<name>A0ABW2IGK2_9PROT</name>
<evidence type="ECO:0000313" key="2">
    <source>
        <dbReference type="Proteomes" id="UP001596492"/>
    </source>
</evidence>
<organism evidence="1 2">
    <name type="scientific">Hirschia litorea</name>
    <dbReference type="NCBI Taxonomy" id="1199156"/>
    <lineage>
        <taxon>Bacteria</taxon>
        <taxon>Pseudomonadati</taxon>
        <taxon>Pseudomonadota</taxon>
        <taxon>Alphaproteobacteria</taxon>
        <taxon>Hyphomonadales</taxon>
        <taxon>Hyphomonadaceae</taxon>
        <taxon>Hirschia</taxon>
    </lineage>
</organism>
<sequence>MKLIPKTPTEKERDLVQLQAQLRGQIIGAYSQCEFLLLDVGMQARIIRDYWKLNIRYHRKLKNRIAQAKALFSSPGPLNKYNARAINLIDRLEPFREYRDFFAHAFCRIHCKRDETTFVYKMWRVDDEKTNRIQKQFTQAELVTLERDITLIAQDFNLLFAEIYLNENLEVFSRDTNTV</sequence>
<dbReference type="RefSeq" id="WP_382164766.1">
    <property type="nucleotide sequence ID" value="NZ_JBHTBR010000002.1"/>
</dbReference>
<evidence type="ECO:0000313" key="1">
    <source>
        <dbReference type="EMBL" id="MFC7290134.1"/>
    </source>
</evidence>
<dbReference type="EMBL" id="JBHTBR010000002">
    <property type="protein sequence ID" value="MFC7290134.1"/>
    <property type="molecule type" value="Genomic_DNA"/>
</dbReference>
<comment type="caution">
    <text evidence="1">The sequence shown here is derived from an EMBL/GenBank/DDBJ whole genome shotgun (WGS) entry which is preliminary data.</text>
</comment>
<gene>
    <name evidence="1" type="ORF">ACFQS8_00770</name>
</gene>
<accession>A0ABW2IGK2</accession>